<proteinExistence type="inferred from homology"/>
<evidence type="ECO:0000256" key="3">
    <source>
        <dbReference type="ARBA" id="ARBA00022729"/>
    </source>
</evidence>
<dbReference type="InterPro" id="IPR025997">
    <property type="entry name" value="SBP_2_dom"/>
</dbReference>
<evidence type="ECO:0000313" key="7">
    <source>
        <dbReference type="Proteomes" id="UP000305906"/>
    </source>
</evidence>
<feature type="compositionally biased region" description="Polar residues" evidence="4">
    <location>
        <begin position="95"/>
        <end position="106"/>
    </location>
</feature>
<evidence type="ECO:0000313" key="6">
    <source>
        <dbReference type="EMBL" id="TLS45385.1"/>
    </source>
</evidence>
<comment type="subcellular location">
    <subcellularLocation>
        <location evidence="1">Cell envelope</location>
    </subcellularLocation>
</comment>
<protein>
    <submittedName>
        <fullName evidence="6">Substrate-binding domain-containing protein</fullName>
    </submittedName>
</protein>
<comment type="similarity">
    <text evidence="2">Belongs to the bacterial solute-binding protein 2 family.</text>
</comment>
<evidence type="ECO:0000256" key="4">
    <source>
        <dbReference type="SAM" id="MobiDB-lite"/>
    </source>
</evidence>
<gene>
    <name evidence="6" type="ORF">FE633_15060</name>
</gene>
<feature type="region of interest" description="Disordered" evidence="4">
    <location>
        <begin position="47"/>
        <end position="106"/>
    </location>
</feature>
<dbReference type="Gene3D" id="3.40.50.2300">
    <property type="match status" value="2"/>
</dbReference>
<keyword evidence="3" id="KW-0732">Signal</keyword>
<dbReference type="PANTHER" id="PTHR46847">
    <property type="entry name" value="D-ALLOSE-BINDING PERIPLASMIC PROTEIN-RELATED"/>
    <property type="match status" value="1"/>
</dbReference>
<comment type="caution">
    <text evidence="6">The sequence shown here is derived from an EMBL/GenBank/DDBJ whole genome shotgun (WGS) entry which is preliminary data.</text>
</comment>
<dbReference type="EMBL" id="VBZC01000014">
    <property type="protein sequence ID" value="TLS45385.1"/>
    <property type="molecule type" value="Genomic_DNA"/>
</dbReference>
<dbReference type="InterPro" id="IPR028082">
    <property type="entry name" value="Peripla_BP_I"/>
</dbReference>
<dbReference type="Pfam" id="PF13407">
    <property type="entry name" value="Peripla_BP_4"/>
    <property type="match status" value="1"/>
</dbReference>
<dbReference type="SUPFAM" id="SSF53822">
    <property type="entry name" value="Periplasmic binding protein-like I"/>
    <property type="match status" value="1"/>
</dbReference>
<dbReference type="CDD" id="cd19996">
    <property type="entry name" value="PBP1_ABC_sugar_binding-like"/>
    <property type="match status" value="1"/>
</dbReference>
<dbReference type="GO" id="GO:0030313">
    <property type="term" value="C:cell envelope"/>
    <property type="evidence" value="ECO:0007669"/>
    <property type="project" value="UniProtKB-SubCell"/>
</dbReference>
<keyword evidence="7" id="KW-1185">Reference proteome</keyword>
<dbReference type="GO" id="GO:0030246">
    <property type="term" value="F:carbohydrate binding"/>
    <property type="evidence" value="ECO:0007669"/>
    <property type="project" value="UniProtKB-ARBA"/>
</dbReference>
<sequence>MRPPARRRNPRGRATVWRYPGPWLRTPPSCRVVQCEILWCRCGARPRTPPTLPSQQTGPHRAKRPPPPGTVMFRRAGLVKAPSPTHRHPGHVPSPGTSRGNRGASMNTRSVRGVVAVAASLCALAGITACNVESDSDTAKSGASASAAAAKDLKVGWSTIYLTPSWMQQTLRMLKADVDKLKAAGKVSSFKTFNANGDTSQQISQIRAMIQQKYDVILVDAGSSTALNPALEQAVAAGITVVAFDSLPTSKKVIRVGTDQKAWGSMMAEWLAKKLNGKGSIIAMNGPAGVAVSEDRWSGAETVFKKYPDIKIVSNVHSEYNLAPAAQAFASAYSANPTIDGVFSQGGALSAAALQTLIKQDKKLVPVTGENYNGFLKMWQSKQKKGFSSLATAQPNYLAVIAMEAAVAKEEGVSVPQDITVPLPEITDDNLSEYVKTDQPDDSYPINELPQSEIDKLIGK</sequence>
<dbReference type="PANTHER" id="PTHR46847:SF3">
    <property type="entry name" value="GALACTOFURANOSE-BINDING PROTEIN YTFQ"/>
    <property type="match status" value="1"/>
</dbReference>
<dbReference type="AlphaFoldDB" id="A0A5R9G1G3"/>
<organism evidence="6 7">
    <name type="scientific">Streptomyces montanus</name>
    <dbReference type="NCBI Taxonomy" id="2580423"/>
    <lineage>
        <taxon>Bacteria</taxon>
        <taxon>Bacillati</taxon>
        <taxon>Actinomycetota</taxon>
        <taxon>Actinomycetes</taxon>
        <taxon>Kitasatosporales</taxon>
        <taxon>Streptomycetaceae</taxon>
        <taxon>Streptomyces</taxon>
    </lineage>
</organism>
<feature type="domain" description="Periplasmic binding protein" evidence="5">
    <location>
        <begin position="158"/>
        <end position="409"/>
    </location>
</feature>
<reference evidence="6 7" key="1">
    <citation type="submission" date="2019-05" db="EMBL/GenBank/DDBJ databases">
        <title>Streptomyces sp. NEAU-C151, a novel actinomycete isolated from soil.</title>
        <authorList>
            <person name="Han L."/>
            <person name="Jiang H."/>
        </authorList>
    </citation>
    <scope>NUCLEOTIDE SEQUENCE [LARGE SCALE GENOMIC DNA]</scope>
    <source>
        <strain evidence="6 7">NEAU-C151</strain>
    </source>
</reference>
<evidence type="ECO:0000259" key="5">
    <source>
        <dbReference type="Pfam" id="PF13407"/>
    </source>
</evidence>
<name>A0A5R9G1G3_9ACTN</name>
<evidence type="ECO:0000256" key="2">
    <source>
        <dbReference type="ARBA" id="ARBA00007639"/>
    </source>
</evidence>
<accession>A0A5R9G1G3</accession>
<dbReference type="Proteomes" id="UP000305906">
    <property type="component" value="Unassembled WGS sequence"/>
</dbReference>
<evidence type="ECO:0000256" key="1">
    <source>
        <dbReference type="ARBA" id="ARBA00004196"/>
    </source>
</evidence>